<protein>
    <submittedName>
        <fullName evidence="5">Putative pogo transposable element</fullName>
    </submittedName>
</protein>
<dbReference type="AlphaFoldDB" id="A0A1E1X208"/>
<feature type="region of interest" description="Disordered" evidence="3">
    <location>
        <begin position="384"/>
        <end position="414"/>
    </location>
</feature>
<evidence type="ECO:0000256" key="2">
    <source>
        <dbReference type="ARBA" id="ARBA00023125"/>
    </source>
</evidence>
<evidence type="ECO:0000313" key="5">
    <source>
        <dbReference type="EMBL" id="JAT93297.1"/>
    </source>
</evidence>
<feature type="compositionally biased region" description="Acidic residues" evidence="3">
    <location>
        <begin position="384"/>
        <end position="400"/>
    </location>
</feature>
<dbReference type="InterPro" id="IPR018586">
    <property type="entry name" value="Brinker_DNA-bd"/>
</dbReference>
<dbReference type="SUPFAM" id="SSF46689">
    <property type="entry name" value="Homeodomain-like"/>
    <property type="match status" value="1"/>
</dbReference>
<evidence type="ECO:0000259" key="4">
    <source>
        <dbReference type="PROSITE" id="PS51253"/>
    </source>
</evidence>
<dbReference type="InterPro" id="IPR006600">
    <property type="entry name" value="HTH_CenpB_DNA-bd_dom"/>
</dbReference>
<name>A0A1E1X208_9ACAR</name>
<dbReference type="PROSITE" id="PS51253">
    <property type="entry name" value="HTH_CENPB"/>
    <property type="match status" value="1"/>
</dbReference>
<dbReference type="Gene3D" id="1.10.10.60">
    <property type="entry name" value="Homeodomain-like"/>
    <property type="match status" value="1"/>
</dbReference>
<dbReference type="InterPro" id="IPR009057">
    <property type="entry name" value="Homeodomain-like_sf"/>
</dbReference>
<dbReference type="PANTHER" id="PTHR19303">
    <property type="entry name" value="TRANSPOSON"/>
    <property type="match status" value="1"/>
</dbReference>
<organism evidence="5">
    <name type="scientific">Amblyomma aureolatum</name>
    <dbReference type="NCBI Taxonomy" id="187763"/>
    <lineage>
        <taxon>Eukaryota</taxon>
        <taxon>Metazoa</taxon>
        <taxon>Ecdysozoa</taxon>
        <taxon>Arthropoda</taxon>
        <taxon>Chelicerata</taxon>
        <taxon>Arachnida</taxon>
        <taxon>Acari</taxon>
        <taxon>Parasitiformes</taxon>
        <taxon>Ixodida</taxon>
        <taxon>Ixodoidea</taxon>
        <taxon>Ixodidae</taxon>
        <taxon>Amblyomminae</taxon>
        <taxon>Amblyomma</taxon>
    </lineage>
</organism>
<dbReference type="Pfam" id="PF03184">
    <property type="entry name" value="DDE_1"/>
    <property type="match status" value="1"/>
</dbReference>
<dbReference type="EMBL" id="GFAC01005891">
    <property type="protein sequence ID" value="JAT93297.1"/>
    <property type="molecule type" value="mRNA"/>
</dbReference>
<dbReference type="Pfam" id="PF09607">
    <property type="entry name" value="BrkDBD"/>
    <property type="match status" value="1"/>
</dbReference>
<comment type="subcellular location">
    <subcellularLocation>
        <location evidence="1">Nucleus</location>
    </subcellularLocation>
</comment>
<reference evidence="5" key="1">
    <citation type="journal article" date="2017" name="Front. Cell. Infect. Microbiol.">
        <title>The Distinct Transcriptional Response of the Midgut of Amblyomma sculptum and Amblyomma aureolatum Ticks to Rickettsia rickettsii Correlates to Their Differences in Susceptibility to Infection.</title>
        <authorList>
            <person name="Martins L.A."/>
            <person name="Galletti M.F.B.M."/>
            <person name="Ribeiro J.M."/>
            <person name="Fujita A."/>
            <person name="Costa F.B."/>
            <person name="Labruna M.B."/>
            <person name="Daffre S."/>
            <person name="Fogaca A.C."/>
        </authorList>
    </citation>
    <scope>NUCLEOTIDE SEQUENCE</scope>
</reference>
<dbReference type="InterPro" id="IPR050863">
    <property type="entry name" value="CenT-Element_Derived"/>
</dbReference>
<dbReference type="GO" id="GO:0005634">
    <property type="term" value="C:nucleus"/>
    <property type="evidence" value="ECO:0007669"/>
    <property type="project" value="UniProtKB-SubCell"/>
</dbReference>
<dbReference type="InterPro" id="IPR004875">
    <property type="entry name" value="DDE_SF_endonuclease_dom"/>
</dbReference>
<dbReference type="Pfam" id="PF03221">
    <property type="entry name" value="HTH_Tnp_Tc5"/>
    <property type="match status" value="1"/>
</dbReference>
<dbReference type="PANTHER" id="PTHR19303:SF74">
    <property type="entry name" value="POGO TRANSPOSABLE ELEMENT WITH KRAB DOMAIN"/>
    <property type="match status" value="1"/>
</dbReference>
<feature type="domain" description="HTH CENPB-type" evidence="4">
    <location>
        <begin position="57"/>
        <end position="130"/>
    </location>
</feature>
<evidence type="ECO:0000256" key="1">
    <source>
        <dbReference type="ARBA" id="ARBA00004123"/>
    </source>
</evidence>
<dbReference type="SMART" id="SM00674">
    <property type="entry name" value="CENPB"/>
    <property type="match status" value="1"/>
</dbReference>
<proteinExistence type="evidence at transcript level"/>
<accession>A0A1E1X208</accession>
<dbReference type="GO" id="GO:0003677">
    <property type="term" value="F:DNA binding"/>
    <property type="evidence" value="ECO:0007669"/>
    <property type="project" value="UniProtKB-KW"/>
</dbReference>
<keyword evidence="2" id="KW-0238">DNA-binding</keyword>
<evidence type="ECO:0000256" key="3">
    <source>
        <dbReference type="SAM" id="MobiDB-lite"/>
    </source>
</evidence>
<sequence>MGRYASYTAGFKLKVVEHALEHGNRAAGRHFSVDPVRVRYWRNQQDELRATKKDRRAFRGPKQGKFPRVEEEVLSYVKRLRNEGCAVSHELMQNHARATARSHGIAASEFKASSGWTTRFMRRNGLCLRRRTTLCQRLPADCEDKVRDFHRFIIRIREDKKFLLSQIGNADQTPINFDMPRNSTVDIKGAKSVQVKTTGAEKQWCTVMLSITVDGRQLPPFVVFKRKTLPKGTLPAGIHVRAQEKGWMSAELVSDWLKTVWGRRPGALLLPSLLVMDSFRGHLEKNVRCRMSELRTDLAVIPGGLTSVLQPLDVSINKPFKDNVRRLYTEWMAAGNHDLTPAGKIRRPTIDMLCRWIIEAWSVIPREMVVRSFKKTGISNSLDGTEDDALWEDADADEVASDMSGSVDSDSEPE</sequence>